<dbReference type="HOGENOM" id="CLU_068009_0_0_7"/>
<reference evidence="3 4" key="1">
    <citation type="journal article" date="2012" name="Stand. Genomic Sci.">
        <title>Complete genome sequence of the sulfur compounds oxidizing chemolithoautotroph Sulfuricurvum kujiense type strain (YK-1(T)).</title>
        <authorList>
            <person name="Han C."/>
            <person name="Kotsyurbenko O."/>
            <person name="Chertkov O."/>
            <person name="Held B."/>
            <person name="Lapidus A."/>
            <person name="Nolan M."/>
            <person name="Lucas S."/>
            <person name="Hammon N."/>
            <person name="Deshpande S."/>
            <person name="Cheng J.F."/>
            <person name="Tapia R."/>
            <person name="Goodwin L.A."/>
            <person name="Pitluck S."/>
            <person name="Liolios K."/>
            <person name="Pagani I."/>
            <person name="Ivanova N."/>
            <person name="Mavromatis K."/>
            <person name="Mikhailova N."/>
            <person name="Pati A."/>
            <person name="Chen A."/>
            <person name="Palaniappan K."/>
            <person name="Land M."/>
            <person name="Hauser L."/>
            <person name="Chang Y.J."/>
            <person name="Jeffries C.D."/>
            <person name="Brambilla E.M."/>
            <person name="Rohde M."/>
            <person name="Spring S."/>
            <person name="Sikorski J."/>
            <person name="Goker M."/>
            <person name="Woyke T."/>
            <person name="Bristow J."/>
            <person name="Eisen J.A."/>
            <person name="Markowitz V."/>
            <person name="Hugenholtz P."/>
            <person name="Kyrpides N.C."/>
            <person name="Klenk H.P."/>
            <person name="Detter J.C."/>
        </authorList>
    </citation>
    <scope>NUCLEOTIDE SEQUENCE [LARGE SCALE GENOMIC DNA]</scope>
    <source>
        <strain evidence="4">ATCC BAA-921 / DSM 16994 / JCM 11577 / YK-1</strain>
    </source>
</reference>
<keyword evidence="1" id="KW-0732">Signal</keyword>
<dbReference type="OrthoDB" id="9804204at2"/>
<feature type="chain" id="PRO_5003190202" description="L,D-TPase catalytic domain-containing protein" evidence="1">
    <location>
        <begin position="20"/>
        <end position="226"/>
    </location>
</feature>
<proteinExistence type="predicted"/>
<gene>
    <name evidence="3" type="ordered locus">Sulku_2202</name>
</gene>
<dbReference type="InterPro" id="IPR005490">
    <property type="entry name" value="LD_TPept_cat_dom"/>
</dbReference>
<dbReference type="AlphaFoldDB" id="E4TWL6"/>
<dbReference type="RefSeq" id="WP_013461059.1">
    <property type="nucleotide sequence ID" value="NC_014762.1"/>
</dbReference>
<dbReference type="Proteomes" id="UP000008721">
    <property type="component" value="Chromosome"/>
</dbReference>
<dbReference type="KEGG" id="sku:Sulku_2202"/>
<evidence type="ECO:0000313" key="4">
    <source>
        <dbReference type="Proteomes" id="UP000008721"/>
    </source>
</evidence>
<sequence length="226" mass="25507">MLKIIVILLTSFSLSSLVASEQLMVVLSPELNATSASMQRYEKQDHWVKVGDKIPVTLGRSGLGYVAFKEPLKNEGDGRSPAGLFPLIAAFGYDQNTTFKLPYWYADENLYCVDDVNDSRYNKILRIYDKSSLPASYEVMRRSDGVYRYGAVVGYNVSAQSGRGSCIFIHLNHSDKRPTSGCTAMDEAPLRELLQWLDPVKKPQLLQILKSECRKYKKEFEGIECN</sequence>
<evidence type="ECO:0000256" key="1">
    <source>
        <dbReference type="SAM" id="SignalP"/>
    </source>
</evidence>
<dbReference type="eggNOG" id="COG3786">
    <property type="taxonomic scope" value="Bacteria"/>
</dbReference>
<dbReference type="EMBL" id="CP002355">
    <property type="protein sequence ID" value="ADR34862.1"/>
    <property type="molecule type" value="Genomic_DNA"/>
</dbReference>
<dbReference type="Pfam" id="PF03734">
    <property type="entry name" value="YkuD"/>
    <property type="match status" value="1"/>
</dbReference>
<keyword evidence="4" id="KW-1185">Reference proteome</keyword>
<evidence type="ECO:0000313" key="3">
    <source>
        <dbReference type="EMBL" id="ADR34862.1"/>
    </source>
</evidence>
<organism evidence="3 4">
    <name type="scientific">Sulfuricurvum kujiense (strain ATCC BAA-921 / DSM 16994 / JCM 11577 / YK-1)</name>
    <dbReference type="NCBI Taxonomy" id="709032"/>
    <lineage>
        <taxon>Bacteria</taxon>
        <taxon>Pseudomonadati</taxon>
        <taxon>Campylobacterota</taxon>
        <taxon>Epsilonproteobacteria</taxon>
        <taxon>Campylobacterales</taxon>
        <taxon>Sulfurimonadaceae</taxon>
        <taxon>Sulfuricurvum</taxon>
    </lineage>
</organism>
<protein>
    <recommendedName>
        <fullName evidence="2">L,D-TPase catalytic domain-containing protein</fullName>
    </recommendedName>
</protein>
<dbReference type="STRING" id="709032.Sulku_2202"/>
<dbReference type="GO" id="GO:0016740">
    <property type="term" value="F:transferase activity"/>
    <property type="evidence" value="ECO:0007669"/>
    <property type="project" value="InterPro"/>
</dbReference>
<feature type="domain" description="L,D-TPase catalytic" evidence="2">
    <location>
        <begin position="53"/>
        <end position="199"/>
    </location>
</feature>
<dbReference type="PANTHER" id="PTHR38589:SF1">
    <property type="entry name" value="BLR0621 PROTEIN"/>
    <property type="match status" value="1"/>
</dbReference>
<name>E4TWL6_SULKY</name>
<accession>E4TWL6</accession>
<dbReference type="PANTHER" id="PTHR38589">
    <property type="entry name" value="BLR0621 PROTEIN"/>
    <property type="match status" value="1"/>
</dbReference>
<evidence type="ECO:0000259" key="2">
    <source>
        <dbReference type="Pfam" id="PF03734"/>
    </source>
</evidence>
<feature type="signal peptide" evidence="1">
    <location>
        <begin position="1"/>
        <end position="19"/>
    </location>
</feature>